<evidence type="ECO:0000256" key="8">
    <source>
        <dbReference type="ARBA" id="ARBA00044793"/>
    </source>
</evidence>
<comment type="subcellular location">
    <subcellularLocation>
        <location evidence="1 10">Endoplasmic reticulum membrane</location>
        <topology evidence="1 10">Multi-pass membrane protein</topology>
    </subcellularLocation>
</comment>
<dbReference type="PANTHER" id="PTHR13117:SF5">
    <property type="entry name" value="PROTEIN RFT1 HOMOLOG"/>
    <property type="match status" value="1"/>
</dbReference>
<keyword evidence="10" id="KW-0813">Transport</keyword>
<feature type="compositionally biased region" description="Basic and acidic residues" evidence="11">
    <location>
        <begin position="1"/>
        <end position="21"/>
    </location>
</feature>
<evidence type="ECO:0000313" key="13">
    <source>
        <dbReference type="Proteomes" id="UP001165120"/>
    </source>
</evidence>
<feature type="region of interest" description="Disordered" evidence="11">
    <location>
        <begin position="1"/>
        <end position="38"/>
    </location>
</feature>
<evidence type="ECO:0000256" key="3">
    <source>
        <dbReference type="ARBA" id="ARBA00010288"/>
    </source>
</evidence>
<reference evidence="12" key="1">
    <citation type="submission" date="2023-04" db="EMBL/GenBank/DDBJ databases">
        <title>Candida boidinii NBRC 10035.</title>
        <authorList>
            <person name="Ichikawa N."/>
            <person name="Sato H."/>
            <person name="Tonouchi N."/>
        </authorList>
    </citation>
    <scope>NUCLEOTIDE SEQUENCE</scope>
    <source>
        <strain evidence="12">NBRC 10035</strain>
    </source>
</reference>
<evidence type="ECO:0000256" key="7">
    <source>
        <dbReference type="ARBA" id="ARBA00023136"/>
    </source>
</evidence>
<dbReference type="Proteomes" id="UP001165120">
    <property type="component" value="Unassembled WGS sequence"/>
</dbReference>
<dbReference type="Pfam" id="PF04506">
    <property type="entry name" value="Rft-1"/>
    <property type="match status" value="1"/>
</dbReference>
<keyword evidence="4 10" id="KW-0812">Transmembrane</keyword>
<evidence type="ECO:0000256" key="11">
    <source>
        <dbReference type="SAM" id="MobiDB-lite"/>
    </source>
</evidence>
<keyword evidence="7 10" id="KW-0472">Membrane</keyword>
<keyword evidence="13" id="KW-1185">Reference proteome</keyword>
<dbReference type="GO" id="GO:0034203">
    <property type="term" value="P:glycolipid translocation"/>
    <property type="evidence" value="ECO:0007669"/>
    <property type="project" value="TreeGrafter"/>
</dbReference>
<proteinExistence type="inferred from homology"/>
<sequence>MSEIYSRKATDKGSVKPKEPDLADDVTPQAVPSTTASTQSASSGASILMMGQVFSKIITFTLNQLLNGFQTPTALGLINVIEFTISTILFFSRESIRLTCNQIEISDNSLVQLQNTQLTINLSYISILIGLIIITPILYLQISNNHIEIIKLKLQENNSIKSIYILLSLIVISIVFELASEPYYNLNQFKLNFVNRTKFESFASFMRCILKSKAIIQ</sequence>
<evidence type="ECO:0000256" key="5">
    <source>
        <dbReference type="ARBA" id="ARBA00022824"/>
    </source>
</evidence>
<organism evidence="12 13">
    <name type="scientific">Candida boidinii</name>
    <name type="common">Yeast</name>
    <dbReference type="NCBI Taxonomy" id="5477"/>
    <lineage>
        <taxon>Eukaryota</taxon>
        <taxon>Fungi</taxon>
        <taxon>Dikarya</taxon>
        <taxon>Ascomycota</taxon>
        <taxon>Saccharomycotina</taxon>
        <taxon>Pichiomycetes</taxon>
        <taxon>Pichiales</taxon>
        <taxon>Pichiaceae</taxon>
        <taxon>Ogataea</taxon>
        <taxon>Ogataea/Candida clade</taxon>
    </lineage>
</organism>
<comment type="caution">
    <text evidence="10">Lacks conserved residue(s) required for the propagation of feature annotation.</text>
</comment>
<dbReference type="GO" id="GO:0005789">
    <property type="term" value="C:endoplasmic reticulum membrane"/>
    <property type="evidence" value="ECO:0007669"/>
    <property type="project" value="UniProtKB-SubCell"/>
</dbReference>
<evidence type="ECO:0000256" key="4">
    <source>
        <dbReference type="ARBA" id="ARBA00022692"/>
    </source>
</evidence>
<dbReference type="PANTHER" id="PTHR13117">
    <property type="entry name" value="ENDOPLASMIC RETICULUM MULTISPAN TRANSMEMBRANE PROTEIN-RELATED"/>
    <property type="match status" value="1"/>
</dbReference>
<feature type="transmembrane region" description="Helical" evidence="10">
    <location>
        <begin position="163"/>
        <end position="180"/>
    </location>
</feature>
<dbReference type="InterPro" id="IPR007594">
    <property type="entry name" value="RFT1"/>
</dbReference>
<dbReference type="GO" id="GO:0006488">
    <property type="term" value="P:dolichol-linked oligosaccharide biosynthetic process"/>
    <property type="evidence" value="ECO:0007669"/>
    <property type="project" value="InterPro"/>
</dbReference>
<comment type="function">
    <text evidence="9 10">Intramembrane glycolipid transporter that operates in the biosynthetic pathway of dolichol-linked oligosaccharides, the glycan precursors employed in protein asparagine (N)-glycosylation. The sequential addition of sugars to dolichol pyrophosphate produces dolichol-linked oligosaccharides containing fourteen sugars, including two GlcNAcs, nine mannoses and three glucoses. Once assembled, the oligosaccharide is transferred from the lipid to nascent proteins by oligosaccharyltransferases. The assembly of dolichol-linked oligosaccharides begins on the cytosolic side of the endoplasmic reticulum membrane and finishes in its lumen. RFT1 could mediate the translocation of the cytosolically oriented intermediate DolPP-GlcNAc2Man5, produced by ALG11, into the ER lumen where dolichol-linked oligosaccharides assembly continues. However, the intramembrane lipid transporter activity could not be confirmed in vitro.</text>
</comment>
<name>A0A9W6T1U7_CANBO</name>
<dbReference type="EMBL" id="BSXN01001310">
    <property type="protein sequence ID" value="GME72572.1"/>
    <property type="molecule type" value="Genomic_DNA"/>
</dbReference>
<comment type="caution">
    <text evidence="12">The sequence shown here is derived from an EMBL/GenBank/DDBJ whole genome shotgun (WGS) entry which is preliminary data.</text>
</comment>
<evidence type="ECO:0000256" key="1">
    <source>
        <dbReference type="ARBA" id="ARBA00004477"/>
    </source>
</evidence>
<dbReference type="AlphaFoldDB" id="A0A9W6T1U7"/>
<evidence type="ECO:0000256" key="10">
    <source>
        <dbReference type="RuleBase" id="RU365067"/>
    </source>
</evidence>
<evidence type="ECO:0000256" key="9">
    <source>
        <dbReference type="ARBA" id="ARBA00045912"/>
    </source>
</evidence>
<accession>A0A9W6T1U7</accession>
<gene>
    <name evidence="12" type="ORF">Cboi02_000366600</name>
</gene>
<evidence type="ECO:0000256" key="6">
    <source>
        <dbReference type="ARBA" id="ARBA00022989"/>
    </source>
</evidence>
<keyword evidence="5 10" id="KW-0256">Endoplasmic reticulum</keyword>
<comment type="similarity">
    <text evidence="3 10">Belongs to the RFT1 family.</text>
</comment>
<evidence type="ECO:0000313" key="12">
    <source>
        <dbReference type="EMBL" id="GME72572.1"/>
    </source>
</evidence>
<keyword evidence="6 10" id="KW-1133">Transmembrane helix</keyword>
<evidence type="ECO:0000256" key="2">
    <source>
        <dbReference type="ARBA" id="ARBA00004922"/>
    </source>
</evidence>
<protein>
    <recommendedName>
        <fullName evidence="8 10">Man(5)GlcNAc(2)-PP-dolichol translocation protein RFT1</fullName>
    </recommendedName>
</protein>
<comment type="pathway">
    <text evidence="2">Protein modification; protein glycosylation.</text>
</comment>
<feature type="transmembrane region" description="Helical" evidence="10">
    <location>
        <begin position="122"/>
        <end position="142"/>
    </location>
</feature>